<feature type="transmembrane region" description="Helical" evidence="1">
    <location>
        <begin position="334"/>
        <end position="362"/>
    </location>
</feature>
<feature type="transmembrane region" description="Helical" evidence="1">
    <location>
        <begin position="407"/>
        <end position="427"/>
    </location>
</feature>
<feature type="transmembrane region" description="Helical" evidence="1">
    <location>
        <begin position="151"/>
        <end position="174"/>
    </location>
</feature>
<dbReference type="SUPFAM" id="SSF53474">
    <property type="entry name" value="alpha/beta-Hydrolases"/>
    <property type="match status" value="1"/>
</dbReference>
<dbReference type="RefSeq" id="XP_067762978.1">
    <property type="nucleotide sequence ID" value="XM_067910222.1"/>
</dbReference>
<evidence type="ECO:0000313" key="2">
    <source>
        <dbReference type="EMBL" id="KAH0572205.1"/>
    </source>
</evidence>
<reference evidence="2 3" key="1">
    <citation type="journal article" date="2014" name="PLoS Genet.">
        <title>The Genome of Spironucleus salmonicida Highlights a Fish Pathogen Adapted to Fluctuating Environments.</title>
        <authorList>
            <person name="Xu F."/>
            <person name="Jerlstrom-Hultqvist J."/>
            <person name="Einarsson E."/>
            <person name="Astvaldsson A."/>
            <person name="Svard S.G."/>
            <person name="Andersson J.O."/>
        </authorList>
    </citation>
    <scope>NUCLEOTIDE SEQUENCE [LARGE SCALE GENOMIC DNA]</scope>
    <source>
        <strain evidence="2 3">ATCC 50377</strain>
    </source>
</reference>
<proteinExistence type="predicted"/>
<feature type="transmembrane region" description="Helical" evidence="1">
    <location>
        <begin position="225"/>
        <end position="252"/>
    </location>
</feature>
<dbReference type="AlphaFoldDB" id="A0A9P8LQ72"/>
<keyword evidence="1" id="KW-1133">Transmembrane helix</keyword>
<keyword evidence="3" id="KW-1185">Reference proteome</keyword>
<organism evidence="2 3">
    <name type="scientific">Spironucleus salmonicida</name>
    <dbReference type="NCBI Taxonomy" id="348837"/>
    <lineage>
        <taxon>Eukaryota</taxon>
        <taxon>Metamonada</taxon>
        <taxon>Diplomonadida</taxon>
        <taxon>Hexamitidae</taxon>
        <taxon>Hexamitinae</taxon>
        <taxon>Spironucleus</taxon>
    </lineage>
</organism>
<keyword evidence="1" id="KW-0472">Membrane</keyword>
<feature type="transmembrane region" description="Helical" evidence="1">
    <location>
        <begin position="81"/>
        <end position="108"/>
    </location>
</feature>
<dbReference type="InterPro" id="IPR029058">
    <property type="entry name" value="AB_hydrolase_fold"/>
</dbReference>
<keyword evidence="1 2" id="KW-0812">Transmembrane</keyword>
<feature type="transmembrane region" description="Helical" evidence="1">
    <location>
        <begin position="374"/>
        <end position="395"/>
    </location>
</feature>
<dbReference type="Proteomes" id="UP000018208">
    <property type="component" value="Unassembled WGS sequence"/>
</dbReference>
<feature type="transmembrane region" description="Helical" evidence="1">
    <location>
        <begin position="194"/>
        <end position="213"/>
    </location>
</feature>
<comment type="caution">
    <text evidence="2">The sequence shown here is derived from an EMBL/GenBank/DDBJ whole genome shotgun (WGS) entry which is preliminary data.</text>
</comment>
<feature type="transmembrane region" description="Helical" evidence="1">
    <location>
        <begin position="447"/>
        <end position="469"/>
    </location>
</feature>
<dbReference type="GeneID" id="94300437"/>
<feature type="transmembrane region" description="Helical" evidence="1">
    <location>
        <begin position="285"/>
        <end position="305"/>
    </location>
</feature>
<gene>
    <name evidence="2" type="ORF">SS50377_26414</name>
</gene>
<evidence type="ECO:0000313" key="3">
    <source>
        <dbReference type="Proteomes" id="UP000018208"/>
    </source>
</evidence>
<feature type="transmembrane region" description="Helical" evidence="1">
    <location>
        <begin position="49"/>
        <end position="69"/>
    </location>
</feature>
<evidence type="ECO:0000256" key="1">
    <source>
        <dbReference type="SAM" id="Phobius"/>
    </source>
</evidence>
<protein>
    <submittedName>
        <fullName evidence="2">Transmembrane domain-containing protein</fullName>
    </submittedName>
</protein>
<sequence length="699" mass="79920">MTNNCNSDQNIDQPLVISELEQSLTNYSEISQKLRIGQRLSYSSLTLDILIFMFLVSSIVVININNLLSQKQQVEYSQTKIIQFIILIVFNHAHGDFLFVYSFLVISIFPSILQFKDQTIANNVIDIIFAVLVFISFHLKYYSRKYIFTEFVQIGQILFSITINFLLTAGMIILQSIIQELDVNNNQEIKYFTIYAGQEILIFILTCACLVYQHYFNEMSVSFKAVIVILLLCLIFGLVIAGILNLVLIIYISGYNYVKNLDPVIISTWTEFTFPSFSPASSKSLAALISTFMQFFMLDYINFNFSREFTFQNIKFFKTQKLIFQIFFAEKYEIIISSIFILISFATVSVADFINLFFLFISGALFHDSVLKTILNYLSFAFVILIIFLYLFICYKQKLQNGKSVKYGILQFLVGIFAIPGAFSIALVKVIFTNILPCQLQNTGQVIITQLITPVTAALSFIVSFPYFYQLYNQYTNLEQTSQNQRKNLLIASKIVSSANNSHFDNKLPFSTAQLKQLQKAKVYIRATDTQLQIAFAGARTFQIFSLSKMIISGFDWIRYSFSRNRIYTFSQQQTFIPKYAVDRAKLVQQIVCETNFGGLEIVIAGHHFGAISALYLAEKLGVREVYTFNAPMLVKQSFYEHVGAMGIDSSQKLKISSILNQQGKWGNCFYVNGGEWPTRVFSGAGVCSDIIWEIKKLQ</sequence>
<dbReference type="KEGG" id="ssao:94300437"/>
<feature type="transmembrane region" description="Helical" evidence="1">
    <location>
        <begin position="120"/>
        <end position="139"/>
    </location>
</feature>
<dbReference type="EMBL" id="AUWU02000006">
    <property type="protein sequence ID" value="KAH0572205.1"/>
    <property type="molecule type" value="Genomic_DNA"/>
</dbReference>
<accession>A0A9P8LQ72</accession>
<name>A0A9P8LQ72_9EUKA</name>